<dbReference type="EMBL" id="BART01035043">
    <property type="protein sequence ID" value="GAH10380.1"/>
    <property type="molecule type" value="Genomic_DNA"/>
</dbReference>
<name>X1DQ56_9ZZZZ</name>
<gene>
    <name evidence="1" type="ORF">S01H4_59683</name>
</gene>
<reference evidence="1" key="1">
    <citation type="journal article" date="2014" name="Front. Microbiol.">
        <title>High frequency of phylogenetically diverse reductive dehalogenase-homologous genes in deep subseafloor sedimentary metagenomes.</title>
        <authorList>
            <person name="Kawai M."/>
            <person name="Futagami T."/>
            <person name="Toyoda A."/>
            <person name="Takaki Y."/>
            <person name="Nishi S."/>
            <person name="Hori S."/>
            <person name="Arai W."/>
            <person name="Tsubouchi T."/>
            <person name="Morono Y."/>
            <person name="Uchiyama I."/>
            <person name="Ito T."/>
            <person name="Fujiyama A."/>
            <person name="Inagaki F."/>
            <person name="Takami H."/>
        </authorList>
    </citation>
    <scope>NUCLEOTIDE SEQUENCE</scope>
    <source>
        <strain evidence="1">Expedition CK06-06</strain>
    </source>
</reference>
<evidence type="ECO:0000313" key="1">
    <source>
        <dbReference type="EMBL" id="GAH10380.1"/>
    </source>
</evidence>
<proteinExistence type="predicted"/>
<protein>
    <submittedName>
        <fullName evidence="1">Uncharacterized protein</fullName>
    </submittedName>
</protein>
<feature type="non-terminal residue" evidence="1">
    <location>
        <position position="34"/>
    </location>
</feature>
<accession>X1DQ56</accession>
<dbReference type="AlphaFoldDB" id="X1DQ56"/>
<comment type="caution">
    <text evidence="1">The sequence shown here is derived from an EMBL/GenBank/DDBJ whole genome shotgun (WGS) entry which is preliminary data.</text>
</comment>
<organism evidence="1">
    <name type="scientific">marine sediment metagenome</name>
    <dbReference type="NCBI Taxonomy" id="412755"/>
    <lineage>
        <taxon>unclassified sequences</taxon>
        <taxon>metagenomes</taxon>
        <taxon>ecological metagenomes</taxon>
    </lineage>
</organism>
<sequence length="34" mass="3597">MAKVKFALGLLLLLGLLTTATAVASPDIVKWSRV</sequence>